<proteinExistence type="predicted"/>
<organism evidence="2">
    <name type="scientific">Harvfovirus sp</name>
    <dbReference type="NCBI Taxonomy" id="2487768"/>
    <lineage>
        <taxon>Viruses</taxon>
        <taxon>Varidnaviria</taxon>
        <taxon>Bamfordvirae</taxon>
        <taxon>Nucleocytoviricota</taxon>
        <taxon>Megaviricetes</taxon>
        <taxon>Imitervirales</taxon>
        <taxon>Mimiviridae</taxon>
        <taxon>Klosneuvirinae</taxon>
    </lineage>
</organism>
<dbReference type="EMBL" id="MK072264">
    <property type="protein sequence ID" value="AYV81237.1"/>
    <property type="molecule type" value="Genomic_DNA"/>
</dbReference>
<evidence type="ECO:0000256" key="1">
    <source>
        <dbReference type="ARBA" id="ARBA00022737"/>
    </source>
</evidence>
<dbReference type="SUPFAM" id="SSF50985">
    <property type="entry name" value="RCC1/BLIP-II"/>
    <property type="match status" value="1"/>
</dbReference>
<dbReference type="InterPro" id="IPR051210">
    <property type="entry name" value="Ub_ligase/GEF_domain"/>
</dbReference>
<dbReference type="InterPro" id="IPR009091">
    <property type="entry name" value="RCC1/BLIP-II"/>
</dbReference>
<dbReference type="PROSITE" id="PS50012">
    <property type="entry name" value="RCC1_3"/>
    <property type="match status" value="4"/>
</dbReference>
<reference evidence="2" key="1">
    <citation type="submission" date="2018-10" db="EMBL/GenBank/DDBJ databases">
        <title>Hidden diversity of soil giant viruses.</title>
        <authorList>
            <person name="Schulz F."/>
            <person name="Alteio L."/>
            <person name="Goudeau D."/>
            <person name="Ryan E.M."/>
            <person name="Malmstrom R.R."/>
            <person name="Blanchard J."/>
            <person name="Woyke T."/>
        </authorList>
    </citation>
    <scope>NUCLEOTIDE SEQUENCE</scope>
    <source>
        <strain evidence="2">HAV1</strain>
    </source>
</reference>
<protein>
    <submittedName>
        <fullName evidence="2">Chromosome condensation regulator</fullName>
    </submittedName>
</protein>
<sequence length="391" mass="43276">MDDLLRRLPLDLLYIVANYDPQVLFMYPEKDLLQLNWIRLLKMNFHKDYKNSLFSNEELMRIYIYNSFSRRNQIACGRSEAIVINEDDTTVMNFNEMGVISDNNSHKNIACVAYGADYVIILLHDGTLLCRGSNTNGQLGLGDYASRDIFVKNETLGKDISIKQIACGYAHTLLLLTDGTLLTTGLNSSGQLGQKIAPELNSFTKLDNVKNIVQIACGYYHSVIKLEDGTLLGCGNNGAGQLGLDKMNIVPFFTKIKDLPKNISEISCGNCCTFLLIDDGTLMGCGYNESGALGLGDNKNRTTFTHIKNLPTNVVKIQAGYDHAICLLGNGNIMTCGHNRNGALGFPDRINRNIFEEIKNLPAKVKNIGTGGFAQYTLICLLNGTTIRFRN</sequence>
<accession>A0A3G5A1Y9</accession>
<dbReference type="InterPro" id="IPR000408">
    <property type="entry name" value="Reg_chr_condens"/>
</dbReference>
<dbReference type="PANTHER" id="PTHR22870">
    <property type="entry name" value="REGULATOR OF CHROMOSOME CONDENSATION"/>
    <property type="match status" value="1"/>
</dbReference>
<keyword evidence="1" id="KW-0677">Repeat</keyword>
<gene>
    <name evidence="2" type="ORF">Harvfovirus22_12</name>
</gene>
<dbReference type="Gene3D" id="2.130.10.30">
    <property type="entry name" value="Regulator of chromosome condensation 1/beta-lactamase-inhibitor protein II"/>
    <property type="match status" value="2"/>
</dbReference>
<evidence type="ECO:0000313" key="2">
    <source>
        <dbReference type="EMBL" id="AYV81237.1"/>
    </source>
</evidence>
<dbReference type="Pfam" id="PF13540">
    <property type="entry name" value="RCC1_2"/>
    <property type="match status" value="2"/>
</dbReference>
<dbReference type="PANTHER" id="PTHR22870:SF408">
    <property type="entry name" value="OS09G0560450 PROTEIN"/>
    <property type="match status" value="1"/>
</dbReference>
<name>A0A3G5A1Y9_9VIRU</name>
<dbReference type="PRINTS" id="PR00633">
    <property type="entry name" value="RCCNDNSATION"/>
</dbReference>
<dbReference type="Pfam" id="PF00415">
    <property type="entry name" value="RCC1"/>
    <property type="match status" value="1"/>
</dbReference>